<evidence type="ECO:0000313" key="2">
    <source>
        <dbReference type="EMBL" id="EEZ97415.1"/>
    </source>
</evidence>
<dbReference type="HOGENOM" id="CLU_046597_3_1_1"/>
<keyword evidence="3" id="KW-1185">Reference proteome</keyword>
<evidence type="ECO:0000259" key="1">
    <source>
        <dbReference type="PROSITE" id="PS50191"/>
    </source>
</evidence>
<dbReference type="OMA" id="DAIIEWF"/>
<accession>D6X3G0</accession>
<dbReference type="KEGG" id="tca:655021"/>
<reference evidence="2 3" key="2">
    <citation type="journal article" date="2010" name="Nucleic Acids Res.">
        <title>BeetleBase in 2010: revisions to provide comprehensive genomic information for Tribolium castaneum.</title>
        <authorList>
            <person name="Kim H.S."/>
            <person name="Murphy T."/>
            <person name="Xia J."/>
            <person name="Caragea D."/>
            <person name="Park Y."/>
            <person name="Beeman R.W."/>
            <person name="Lorenzen M.D."/>
            <person name="Butcher S."/>
            <person name="Manak J.R."/>
            <person name="Brown S.J."/>
        </authorList>
    </citation>
    <scope>GENOME REANNOTATION</scope>
    <source>
        <strain evidence="2 3">Georgia GA2</strain>
    </source>
</reference>
<dbReference type="InterPro" id="IPR001251">
    <property type="entry name" value="CRAL-TRIO_dom"/>
</dbReference>
<dbReference type="Gene3D" id="1.20.5.1200">
    <property type="entry name" value="Alpha-tocopherol transfer"/>
    <property type="match status" value="1"/>
</dbReference>
<protein>
    <submittedName>
        <fullName evidence="2">Alpha-tocopherol transfer protein-like Protein</fullName>
    </submittedName>
</protein>
<dbReference type="PRINTS" id="PR00180">
    <property type="entry name" value="CRETINALDHBP"/>
</dbReference>
<dbReference type="eggNOG" id="KOG1471">
    <property type="taxonomic scope" value="Eukaryota"/>
</dbReference>
<dbReference type="OrthoDB" id="6575879at2759"/>
<dbReference type="InterPro" id="IPR036865">
    <property type="entry name" value="CRAL-TRIO_dom_sf"/>
</dbReference>
<organism evidence="2 3">
    <name type="scientific">Tribolium castaneum</name>
    <name type="common">Red flour beetle</name>
    <dbReference type="NCBI Taxonomy" id="7070"/>
    <lineage>
        <taxon>Eukaryota</taxon>
        <taxon>Metazoa</taxon>
        <taxon>Ecdysozoa</taxon>
        <taxon>Arthropoda</taxon>
        <taxon>Hexapoda</taxon>
        <taxon>Insecta</taxon>
        <taxon>Pterygota</taxon>
        <taxon>Neoptera</taxon>
        <taxon>Endopterygota</taxon>
        <taxon>Coleoptera</taxon>
        <taxon>Polyphaga</taxon>
        <taxon>Cucujiformia</taxon>
        <taxon>Tenebrionidae</taxon>
        <taxon>Tenebrionidae incertae sedis</taxon>
        <taxon>Tribolium</taxon>
    </lineage>
</organism>
<proteinExistence type="predicted"/>
<dbReference type="GO" id="GO:1902936">
    <property type="term" value="F:phosphatidylinositol bisphosphate binding"/>
    <property type="evidence" value="ECO:0000318"/>
    <property type="project" value="GO_Central"/>
</dbReference>
<evidence type="ECO:0000313" key="3">
    <source>
        <dbReference type="Proteomes" id="UP000007266"/>
    </source>
</evidence>
<reference evidence="2 3" key="1">
    <citation type="journal article" date="2008" name="Nature">
        <title>The genome of the model beetle and pest Tribolium castaneum.</title>
        <authorList>
            <consortium name="Tribolium Genome Sequencing Consortium"/>
            <person name="Richards S."/>
            <person name="Gibbs R.A."/>
            <person name="Weinstock G.M."/>
            <person name="Brown S.J."/>
            <person name="Denell R."/>
            <person name="Beeman R.W."/>
            <person name="Gibbs R."/>
            <person name="Beeman R.W."/>
            <person name="Brown S.J."/>
            <person name="Bucher G."/>
            <person name="Friedrich M."/>
            <person name="Grimmelikhuijzen C.J."/>
            <person name="Klingler M."/>
            <person name="Lorenzen M."/>
            <person name="Richards S."/>
            <person name="Roth S."/>
            <person name="Schroder R."/>
            <person name="Tautz D."/>
            <person name="Zdobnov E.M."/>
            <person name="Muzny D."/>
            <person name="Gibbs R.A."/>
            <person name="Weinstock G.M."/>
            <person name="Attaway T."/>
            <person name="Bell S."/>
            <person name="Buhay C.J."/>
            <person name="Chandrabose M.N."/>
            <person name="Chavez D."/>
            <person name="Clerk-Blankenburg K.P."/>
            <person name="Cree A."/>
            <person name="Dao M."/>
            <person name="Davis C."/>
            <person name="Chacko J."/>
            <person name="Dinh H."/>
            <person name="Dugan-Rocha S."/>
            <person name="Fowler G."/>
            <person name="Garner T.T."/>
            <person name="Garnes J."/>
            <person name="Gnirke A."/>
            <person name="Hawes A."/>
            <person name="Hernandez J."/>
            <person name="Hines S."/>
            <person name="Holder M."/>
            <person name="Hume J."/>
            <person name="Jhangiani S.N."/>
            <person name="Joshi V."/>
            <person name="Khan Z.M."/>
            <person name="Jackson L."/>
            <person name="Kovar C."/>
            <person name="Kowis A."/>
            <person name="Lee S."/>
            <person name="Lewis L.R."/>
            <person name="Margolis J."/>
            <person name="Morgan M."/>
            <person name="Nazareth L.V."/>
            <person name="Nguyen N."/>
            <person name="Okwuonu G."/>
            <person name="Parker D."/>
            <person name="Richards S."/>
            <person name="Ruiz S.J."/>
            <person name="Santibanez J."/>
            <person name="Savard J."/>
            <person name="Scherer S.E."/>
            <person name="Schneider B."/>
            <person name="Sodergren E."/>
            <person name="Tautz D."/>
            <person name="Vattahil S."/>
            <person name="Villasana D."/>
            <person name="White C.S."/>
            <person name="Wright R."/>
            <person name="Park Y."/>
            <person name="Beeman R.W."/>
            <person name="Lord J."/>
            <person name="Oppert B."/>
            <person name="Lorenzen M."/>
            <person name="Brown S."/>
            <person name="Wang L."/>
            <person name="Savard J."/>
            <person name="Tautz D."/>
            <person name="Richards S."/>
            <person name="Weinstock G."/>
            <person name="Gibbs R.A."/>
            <person name="Liu Y."/>
            <person name="Worley K."/>
            <person name="Weinstock G."/>
            <person name="Elsik C.G."/>
            <person name="Reese J.T."/>
            <person name="Elhaik E."/>
            <person name="Landan G."/>
            <person name="Graur D."/>
            <person name="Arensburger P."/>
            <person name="Atkinson P."/>
            <person name="Beeman R.W."/>
            <person name="Beidler J."/>
            <person name="Brown S.J."/>
            <person name="Demuth J.P."/>
            <person name="Drury D.W."/>
            <person name="Du Y.Z."/>
            <person name="Fujiwara H."/>
            <person name="Lorenzen M."/>
            <person name="Maselli V."/>
            <person name="Osanai M."/>
            <person name="Park Y."/>
            <person name="Robertson H.M."/>
            <person name="Tu Z."/>
            <person name="Wang J.J."/>
            <person name="Wang S."/>
            <person name="Richards S."/>
            <person name="Song H."/>
            <person name="Zhang L."/>
            <person name="Sodergren E."/>
            <person name="Werner D."/>
            <person name="Stanke M."/>
            <person name="Morgenstern B."/>
            <person name="Solovyev V."/>
            <person name="Kosarev P."/>
            <person name="Brown G."/>
            <person name="Chen H.C."/>
            <person name="Ermolaeva O."/>
            <person name="Hlavina W."/>
            <person name="Kapustin Y."/>
            <person name="Kiryutin B."/>
            <person name="Kitts P."/>
            <person name="Maglott D."/>
            <person name="Pruitt K."/>
            <person name="Sapojnikov V."/>
            <person name="Souvorov A."/>
            <person name="Mackey A.J."/>
            <person name="Waterhouse R.M."/>
            <person name="Wyder S."/>
            <person name="Zdobnov E.M."/>
            <person name="Zdobnov E.M."/>
            <person name="Wyder S."/>
            <person name="Kriventseva E.V."/>
            <person name="Kadowaki T."/>
            <person name="Bork P."/>
            <person name="Aranda M."/>
            <person name="Bao R."/>
            <person name="Beermann A."/>
            <person name="Berns N."/>
            <person name="Bolognesi R."/>
            <person name="Bonneton F."/>
            <person name="Bopp D."/>
            <person name="Brown S.J."/>
            <person name="Bucher G."/>
            <person name="Butts T."/>
            <person name="Chaumot A."/>
            <person name="Denell R.E."/>
            <person name="Ferrier D.E."/>
            <person name="Friedrich M."/>
            <person name="Gordon C.M."/>
            <person name="Jindra M."/>
            <person name="Klingler M."/>
            <person name="Lan Q."/>
            <person name="Lattorff H.M."/>
            <person name="Laudet V."/>
            <person name="von Levetsow C."/>
            <person name="Liu Z."/>
            <person name="Lutz R."/>
            <person name="Lynch J.A."/>
            <person name="da Fonseca R.N."/>
            <person name="Posnien N."/>
            <person name="Reuter R."/>
            <person name="Roth S."/>
            <person name="Savard J."/>
            <person name="Schinko J.B."/>
            <person name="Schmitt C."/>
            <person name="Schoppmeier M."/>
            <person name="Schroder R."/>
            <person name="Shippy T.D."/>
            <person name="Simonnet F."/>
            <person name="Marques-Souza H."/>
            <person name="Tautz D."/>
            <person name="Tomoyasu Y."/>
            <person name="Trauner J."/>
            <person name="Van der Zee M."/>
            <person name="Vervoort M."/>
            <person name="Wittkopp N."/>
            <person name="Wimmer E.A."/>
            <person name="Yang X."/>
            <person name="Jones A.K."/>
            <person name="Sattelle D.B."/>
            <person name="Ebert P.R."/>
            <person name="Nelson D."/>
            <person name="Scott J.G."/>
            <person name="Beeman R.W."/>
            <person name="Muthukrishnan S."/>
            <person name="Kramer K.J."/>
            <person name="Arakane Y."/>
            <person name="Beeman R.W."/>
            <person name="Zhu Q."/>
            <person name="Hogenkamp D."/>
            <person name="Dixit R."/>
            <person name="Oppert B."/>
            <person name="Jiang H."/>
            <person name="Zou Z."/>
            <person name="Marshall J."/>
            <person name="Elpidina E."/>
            <person name="Vinokurov K."/>
            <person name="Oppert C."/>
            <person name="Zou Z."/>
            <person name="Evans J."/>
            <person name="Lu Z."/>
            <person name="Zhao P."/>
            <person name="Sumathipala N."/>
            <person name="Altincicek B."/>
            <person name="Vilcinskas A."/>
            <person name="Williams M."/>
            <person name="Hultmark D."/>
            <person name="Hetru C."/>
            <person name="Jiang H."/>
            <person name="Grimmelikhuijzen C.J."/>
            <person name="Hauser F."/>
            <person name="Cazzamali G."/>
            <person name="Williamson M."/>
            <person name="Park Y."/>
            <person name="Li B."/>
            <person name="Tanaka Y."/>
            <person name="Predel R."/>
            <person name="Neupert S."/>
            <person name="Schachtner J."/>
            <person name="Verleyen P."/>
            <person name="Raible F."/>
            <person name="Bork P."/>
            <person name="Friedrich M."/>
            <person name="Walden K.K."/>
            <person name="Robertson H.M."/>
            <person name="Angeli S."/>
            <person name="Foret S."/>
            <person name="Bucher G."/>
            <person name="Schuetz S."/>
            <person name="Maleszka R."/>
            <person name="Wimmer E.A."/>
            <person name="Beeman R.W."/>
            <person name="Lorenzen M."/>
            <person name="Tomoyasu Y."/>
            <person name="Miller S.C."/>
            <person name="Grossmann D."/>
            <person name="Bucher G."/>
        </authorList>
    </citation>
    <scope>NUCLEOTIDE SEQUENCE [LARGE SCALE GENOMIC DNA]</scope>
    <source>
        <strain evidence="2 3">Georgia GA2</strain>
    </source>
</reference>
<dbReference type="SUPFAM" id="SSF46938">
    <property type="entry name" value="CRAL/TRIO N-terminal domain"/>
    <property type="match status" value="1"/>
</dbReference>
<gene>
    <name evidence="2" type="primary">AUGUSTUS-3.0.2_11244</name>
    <name evidence="2" type="ORF">TcasGA2_TC011244</name>
</gene>
<name>D6X3G0_TRICA</name>
<dbReference type="PROSITE" id="PS50191">
    <property type="entry name" value="CRAL_TRIO"/>
    <property type="match status" value="1"/>
</dbReference>
<dbReference type="Proteomes" id="UP000007266">
    <property type="component" value="Linkage group 10"/>
</dbReference>
<dbReference type="EMBL" id="KQ971374">
    <property type="protein sequence ID" value="EEZ97415.1"/>
    <property type="molecule type" value="Genomic_DNA"/>
</dbReference>
<feature type="domain" description="CRAL-TRIO" evidence="1">
    <location>
        <begin position="127"/>
        <end position="247"/>
    </location>
</feature>
<dbReference type="PhylomeDB" id="D6X3G0"/>
<dbReference type="Pfam" id="PF00650">
    <property type="entry name" value="CRAL_TRIO"/>
    <property type="match status" value="1"/>
</dbReference>
<dbReference type="SMART" id="SM00516">
    <property type="entry name" value="SEC14"/>
    <property type="match status" value="1"/>
</dbReference>
<dbReference type="SUPFAM" id="SSF52087">
    <property type="entry name" value="CRAL/TRIO domain"/>
    <property type="match status" value="1"/>
</dbReference>
<dbReference type="InterPro" id="IPR036273">
    <property type="entry name" value="CRAL/TRIO_N_dom_sf"/>
</dbReference>
<sequence length="299" mass="34619">MDLLRVTPDERAQILDVYKIGESQIKQDIEIIQTWKSKRPHLVAPLSDDFIEKLLIKNKFSVERCKEKIENYYTLRGANLDLVADWEKIVPSKLALTCLPLPHVTKDCERIVIMQLINPDPKAYDAVKTLKLTLAISELMLRYDGSLGIRFLIDFKGFTLAHLATLNPMVMLRYNNMVEKGYSLRILGLEFVNCPSYVNKISALFKMFLRPKIYQRIKLHENLDSLHESIPKEYLPIEYEGTRGNISDLLGKWDSEMEKQRDFLSQCLKIVSNEELRPPEMQENDMFGMGGTFKTLSVD</sequence>
<dbReference type="AlphaFoldDB" id="D6X3G0"/>
<dbReference type="PANTHER" id="PTHR10174:SF222">
    <property type="entry name" value="GH10083P-RELATED"/>
    <property type="match status" value="1"/>
</dbReference>
<dbReference type="Gene3D" id="3.40.525.10">
    <property type="entry name" value="CRAL-TRIO lipid binding domain"/>
    <property type="match status" value="1"/>
</dbReference>
<dbReference type="CDD" id="cd00170">
    <property type="entry name" value="SEC14"/>
    <property type="match status" value="1"/>
</dbReference>
<dbReference type="PANTHER" id="PTHR10174">
    <property type="entry name" value="ALPHA-TOCOPHEROL TRANSFER PROTEIN-RELATED"/>
    <property type="match status" value="1"/>
</dbReference>